<name>A0ABQ6BZH8_9NEIS</name>
<gene>
    <name evidence="1" type="ORF">GCM10007860_31000</name>
</gene>
<organism evidence="1 2">
    <name type="scientific">Chitiniphilus shinanonensis</name>
    <dbReference type="NCBI Taxonomy" id="553088"/>
    <lineage>
        <taxon>Bacteria</taxon>
        <taxon>Pseudomonadati</taxon>
        <taxon>Pseudomonadota</taxon>
        <taxon>Betaproteobacteria</taxon>
        <taxon>Neisseriales</taxon>
        <taxon>Chitinibacteraceae</taxon>
        <taxon>Chitiniphilus</taxon>
    </lineage>
</organism>
<evidence type="ECO:0000313" key="1">
    <source>
        <dbReference type="EMBL" id="GLS05936.1"/>
    </source>
</evidence>
<comment type="caution">
    <text evidence="1">The sequence shown here is derived from an EMBL/GenBank/DDBJ whole genome shotgun (WGS) entry which is preliminary data.</text>
</comment>
<dbReference type="Proteomes" id="UP001156836">
    <property type="component" value="Unassembled WGS sequence"/>
</dbReference>
<protein>
    <submittedName>
        <fullName evidence="1">Uncharacterized protein</fullName>
    </submittedName>
</protein>
<reference evidence="2" key="1">
    <citation type="journal article" date="2019" name="Int. J. Syst. Evol. Microbiol.">
        <title>The Global Catalogue of Microorganisms (GCM) 10K type strain sequencing project: providing services to taxonomists for standard genome sequencing and annotation.</title>
        <authorList>
            <consortium name="The Broad Institute Genomics Platform"/>
            <consortium name="The Broad Institute Genome Sequencing Center for Infectious Disease"/>
            <person name="Wu L."/>
            <person name="Ma J."/>
        </authorList>
    </citation>
    <scope>NUCLEOTIDE SEQUENCE [LARGE SCALE GENOMIC DNA]</scope>
    <source>
        <strain evidence="2">NBRC 104970</strain>
    </source>
</reference>
<accession>A0ABQ6BZH8</accession>
<proteinExistence type="predicted"/>
<evidence type="ECO:0000313" key="2">
    <source>
        <dbReference type="Proteomes" id="UP001156836"/>
    </source>
</evidence>
<keyword evidence="2" id="KW-1185">Reference proteome</keyword>
<dbReference type="EMBL" id="BSOZ01000077">
    <property type="protein sequence ID" value="GLS05936.1"/>
    <property type="molecule type" value="Genomic_DNA"/>
</dbReference>
<sequence>MSRREGDSGRRYGKKWGRNLPKLLKIQRPVRPDGIIALSVSFLGGTHKAIPSAKAEAHYQRQLASQAAEPA</sequence>